<evidence type="ECO:0000256" key="2">
    <source>
        <dbReference type="ARBA" id="ARBA00009984"/>
    </source>
</evidence>
<dbReference type="InterPro" id="IPR012902">
    <property type="entry name" value="N_methyl_site"/>
</dbReference>
<organism evidence="12 13">
    <name type="scientific">Methylococcus capsulatus (strain ATCC 33009 / NCIMB 11132 / Bath)</name>
    <dbReference type="NCBI Taxonomy" id="243233"/>
    <lineage>
        <taxon>Bacteria</taxon>
        <taxon>Pseudomonadati</taxon>
        <taxon>Pseudomonadota</taxon>
        <taxon>Gammaproteobacteria</taxon>
        <taxon>Methylococcales</taxon>
        <taxon>Methylococcaceae</taxon>
        <taxon>Methylococcus</taxon>
    </lineage>
</organism>
<evidence type="ECO:0000256" key="5">
    <source>
        <dbReference type="ARBA" id="ARBA00022481"/>
    </source>
</evidence>
<dbReference type="NCBIfam" id="TIGR02532">
    <property type="entry name" value="IV_pilin_GFxxxE"/>
    <property type="match status" value="1"/>
</dbReference>
<comment type="subcellular location">
    <subcellularLocation>
        <location evidence="1">Cell inner membrane</location>
        <topology evidence="1">Single-pass membrane protein</topology>
    </subcellularLocation>
</comment>
<evidence type="ECO:0000259" key="11">
    <source>
        <dbReference type="Pfam" id="PF08334"/>
    </source>
</evidence>
<keyword evidence="8 10" id="KW-1133">Transmembrane helix</keyword>
<dbReference type="PANTHER" id="PTHR30093:SF45">
    <property type="entry name" value="TYPE II SECRETION SYSTEM CORE PROTEIN G"/>
    <property type="match status" value="1"/>
</dbReference>
<dbReference type="PANTHER" id="PTHR30093">
    <property type="entry name" value="GENERAL SECRETION PATHWAY PROTEIN G"/>
    <property type="match status" value="1"/>
</dbReference>
<dbReference type="SUPFAM" id="SSF54523">
    <property type="entry name" value="Pili subunits"/>
    <property type="match status" value="1"/>
</dbReference>
<dbReference type="PROSITE" id="PS00409">
    <property type="entry name" value="PROKAR_NTER_METHYL"/>
    <property type="match status" value="1"/>
</dbReference>
<evidence type="ECO:0000313" key="12">
    <source>
        <dbReference type="EMBL" id="AAU92587.1"/>
    </source>
</evidence>
<dbReference type="GO" id="GO:0005886">
    <property type="term" value="C:plasma membrane"/>
    <property type="evidence" value="ECO:0007669"/>
    <property type="project" value="UniProtKB-SubCell"/>
</dbReference>
<dbReference type="Pfam" id="PF07963">
    <property type="entry name" value="N_methyl"/>
    <property type="match status" value="1"/>
</dbReference>
<proteinExistence type="inferred from homology"/>
<evidence type="ECO:0000313" key="13">
    <source>
        <dbReference type="Proteomes" id="UP000006821"/>
    </source>
</evidence>
<evidence type="ECO:0000256" key="3">
    <source>
        <dbReference type="ARBA" id="ARBA00020042"/>
    </source>
</evidence>
<feature type="transmembrane region" description="Helical" evidence="10">
    <location>
        <begin position="12"/>
        <end position="33"/>
    </location>
</feature>
<feature type="domain" description="Type II secretion system protein GspG C-terminal" evidence="11">
    <location>
        <begin position="35"/>
        <end position="142"/>
    </location>
</feature>
<keyword evidence="7 10" id="KW-0812">Transmembrane</keyword>
<dbReference type="InterPro" id="IPR000983">
    <property type="entry name" value="Bac_GSPG_pilin"/>
</dbReference>
<dbReference type="GO" id="GO:0015628">
    <property type="term" value="P:protein secretion by the type II secretion system"/>
    <property type="evidence" value="ECO:0007669"/>
    <property type="project" value="InterPro"/>
</dbReference>
<dbReference type="Proteomes" id="UP000006821">
    <property type="component" value="Chromosome"/>
</dbReference>
<keyword evidence="6" id="KW-0997">Cell inner membrane</keyword>
<dbReference type="EMBL" id="AE017282">
    <property type="protein sequence ID" value="AAU92587.1"/>
    <property type="molecule type" value="Genomic_DNA"/>
</dbReference>
<dbReference type="HOGENOM" id="CLU_091705_2_0_6"/>
<dbReference type="PRINTS" id="PR00813">
    <property type="entry name" value="BCTERIALGSPG"/>
</dbReference>
<evidence type="ECO:0000256" key="10">
    <source>
        <dbReference type="SAM" id="Phobius"/>
    </source>
</evidence>
<dbReference type="eggNOG" id="COG4968">
    <property type="taxonomic scope" value="Bacteria"/>
</dbReference>
<keyword evidence="4" id="KW-1003">Cell membrane</keyword>
<name>Q609W1_METCA</name>
<reference evidence="12 13" key="1">
    <citation type="journal article" date="2004" name="PLoS Biol.">
        <title>Genomic insights into methanotrophy: the complete genome sequence of Methylococcus capsulatus (Bath).</title>
        <authorList>
            <person name="Ward N.L."/>
            <person name="Larsen O."/>
            <person name="Sakwa J."/>
            <person name="Bruseth L."/>
            <person name="Khouri H.M."/>
            <person name="Durkin A.S."/>
            <person name="Dimitrov G."/>
            <person name="Jiang L."/>
            <person name="Scanlan D."/>
            <person name="Kang K.H."/>
            <person name="Lewis M.R."/>
            <person name="Nelson K.E."/>
            <person name="Methe B.A."/>
            <person name="Wu M."/>
            <person name="Heidelberg J.F."/>
            <person name="Paulsen I.T."/>
            <person name="Fouts D.E."/>
            <person name="Ravel J."/>
            <person name="Tettelin H."/>
            <person name="Ren Q."/>
            <person name="Read T.D."/>
            <person name="DeBoy R.T."/>
            <person name="Seshadri R."/>
            <person name="Salzberg S.L."/>
            <person name="Jensen H.B."/>
            <person name="Birkeland N.K."/>
            <person name="Nelson W.C."/>
            <person name="Dodson R.J."/>
            <person name="Grindhaug S.H."/>
            <person name="Holt I.E."/>
            <person name="Eidhammer I."/>
            <person name="Jonasen I."/>
            <person name="Vanaken S."/>
            <person name="Utterback T.R."/>
            <person name="Feldblyum T.V."/>
            <person name="Fraser C.M."/>
            <person name="Lillehaug J.R."/>
            <person name="Eisen J.A."/>
        </authorList>
    </citation>
    <scope>NUCLEOTIDE SEQUENCE [LARGE SCALE GENOMIC DNA]</scope>
    <source>
        <strain evidence="13">ATCC 33009 / NCIMB 11132 / Bath</strain>
    </source>
</reference>
<sequence>MKHRRFVRSRSGFTLIELLVVLAIIGLLAGLIGPQVMKHLGESKSKTARLQIEELASSLDMYKLDVGRYPTTDEGLNALIEQPSTARVWNGPYLRKKKVPLDPWNNPFHYVSPGQHGKYDLWSLGQDNAEGGEGEDADILGWE</sequence>
<evidence type="ECO:0000256" key="8">
    <source>
        <dbReference type="ARBA" id="ARBA00022989"/>
    </source>
</evidence>
<keyword evidence="5" id="KW-0488">Methylation</keyword>
<evidence type="ECO:0000256" key="7">
    <source>
        <dbReference type="ARBA" id="ARBA00022692"/>
    </source>
</evidence>
<keyword evidence="9 10" id="KW-0472">Membrane</keyword>
<dbReference type="GO" id="GO:0015627">
    <property type="term" value="C:type II protein secretion system complex"/>
    <property type="evidence" value="ECO:0007669"/>
    <property type="project" value="InterPro"/>
</dbReference>
<gene>
    <name evidence="12" type="ordered locus">MCA1116</name>
</gene>
<evidence type="ECO:0000256" key="4">
    <source>
        <dbReference type="ARBA" id="ARBA00022475"/>
    </source>
</evidence>
<dbReference type="RefSeq" id="WP_010960410.1">
    <property type="nucleotide sequence ID" value="NC_002977.6"/>
</dbReference>
<evidence type="ECO:0000256" key="9">
    <source>
        <dbReference type="ARBA" id="ARBA00023136"/>
    </source>
</evidence>
<dbReference type="InterPro" id="IPR013545">
    <property type="entry name" value="T2SS_protein-GspG_C"/>
</dbReference>
<evidence type="ECO:0000256" key="6">
    <source>
        <dbReference type="ARBA" id="ARBA00022519"/>
    </source>
</evidence>
<dbReference type="NCBIfam" id="TIGR01710">
    <property type="entry name" value="typeII_sec_gspG"/>
    <property type="match status" value="1"/>
</dbReference>
<dbReference type="InterPro" id="IPR010054">
    <property type="entry name" value="Type2_sec_GspG"/>
</dbReference>
<dbReference type="AlphaFoldDB" id="Q609W1"/>
<protein>
    <recommendedName>
        <fullName evidence="3">Type II secretion system core protein G</fullName>
    </recommendedName>
</protein>
<dbReference type="KEGG" id="mca:MCA1116"/>
<comment type="similarity">
    <text evidence="2">Belongs to the GSP G family.</text>
</comment>
<dbReference type="STRING" id="243233.MCA1116"/>
<dbReference type="Pfam" id="PF08334">
    <property type="entry name" value="T2SSG"/>
    <property type="match status" value="1"/>
</dbReference>
<dbReference type="GeneID" id="88223408"/>
<dbReference type="Gene3D" id="3.30.700.10">
    <property type="entry name" value="Glycoprotein, Type 4 Pilin"/>
    <property type="match status" value="1"/>
</dbReference>
<accession>Q609W1</accession>
<evidence type="ECO:0000256" key="1">
    <source>
        <dbReference type="ARBA" id="ARBA00004377"/>
    </source>
</evidence>
<dbReference type="InterPro" id="IPR045584">
    <property type="entry name" value="Pilin-like"/>
</dbReference>